<dbReference type="PANTHER" id="PTHR30461">
    <property type="entry name" value="DNA-INVERTASE FROM LAMBDOID PROPHAGE"/>
    <property type="match status" value="1"/>
</dbReference>
<dbReference type="InterPro" id="IPR025827">
    <property type="entry name" value="Zn_ribbon_recom_dom"/>
</dbReference>
<dbReference type="GO" id="GO:0000150">
    <property type="term" value="F:DNA strand exchange activity"/>
    <property type="evidence" value="ECO:0007669"/>
    <property type="project" value="InterPro"/>
</dbReference>
<keyword evidence="1" id="KW-0175">Coiled coil</keyword>
<dbReference type="Pfam" id="PF13408">
    <property type="entry name" value="Zn_ribbon_recom"/>
    <property type="match status" value="1"/>
</dbReference>
<dbReference type="GO" id="GO:0003677">
    <property type="term" value="F:DNA binding"/>
    <property type="evidence" value="ECO:0007669"/>
    <property type="project" value="InterPro"/>
</dbReference>
<dbReference type="Proteomes" id="UP000283469">
    <property type="component" value="Unassembled WGS sequence"/>
</dbReference>
<dbReference type="Gene3D" id="3.40.50.1390">
    <property type="entry name" value="Resolvase, N-terminal catalytic domain"/>
    <property type="match status" value="1"/>
</dbReference>
<dbReference type="AlphaFoldDB" id="A0A418YRK9"/>
<feature type="domain" description="Resolvase/invertase-type recombinase catalytic" evidence="2">
    <location>
        <begin position="9"/>
        <end position="155"/>
    </location>
</feature>
<dbReference type="Pfam" id="PF00239">
    <property type="entry name" value="Resolvase"/>
    <property type="match status" value="1"/>
</dbReference>
<dbReference type="InterPro" id="IPR036162">
    <property type="entry name" value="Resolvase-like_N_sf"/>
</dbReference>
<dbReference type="CDD" id="cd00338">
    <property type="entry name" value="Ser_Recombinase"/>
    <property type="match status" value="1"/>
</dbReference>
<evidence type="ECO:0000313" key="5">
    <source>
        <dbReference type="Proteomes" id="UP000283469"/>
    </source>
</evidence>
<dbReference type="Gene3D" id="3.90.1750.20">
    <property type="entry name" value="Putative Large Serine Recombinase, Chain B, Domain 2"/>
    <property type="match status" value="1"/>
</dbReference>
<dbReference type="EMBL" id="QVRA01000011">
    <property type="protein sequence ID" value="RJG54243.1"/>
    <property type="molecule type" value="Genomic_DNA"/>
</dbReference>
<keyword evidence="5" id="KW-1185">Reference proteome</keyword>
<dbReference type="PROSITE" id="PS51736">
    <property type="entry name" value="RECOMBINASES_3"/>
    <property type="match status" value="1"/>
</dbReference>
<accession>A0A418YRK9</accession>
<sequence length="523" mass="60181">MSNATSGQKAVIYCRVSDPKQKTDGHGLESQETICREYAGRNGYDVIRVFQDDFTGAHSTRPAMKEMLAFLRRQKQTYYVIIDDLSRLARDVVAHQQLREAVKRAGAIMVSPSHQFREDSDGRFVENVLASSYQHQREKNAEQTLNRMRARCLDGYWVFQPPVGYQFAEIVDGRGKNKVLVPKEPLASIVREALEGFATGRFQTQAEVQRYFEDQPEFPRNYKGRVHGQRVYDILHQVLYAGHIEVQKWNVSLRPAQHQGLISFETFQKIRERLTSNAKVPARKNVGEDFALRGFVICGCCDTRLTSYWAKGRAKRYAYYHCPNKECADYGKSVPREKIEGQFETILKDMRPSHDMFVLAYGVFSKLWQTRAEGIKNRKKEWESEVRQIEGNVTQLIDRAMEAESPTLIKAYENRIHGLEARKAELKERIAKTGRTPKDFEQSFRTAMTFLANPHKIWVSGDFSHKRLVLKLAFAERLQYLRESGFRTALTSSPFTLLSDLSGGREEMVHPTGFEPMALRLGI</sequence>
<gene>
    <name evidence="4" type="ORF">D0Z70_13875</name>
</gene>
<dbReference type="PANTHER" id="PTHR30461:SF23">
    <property type="entry name" value="DNA RECOMBINASE-RELATED"/>
    <property type="match status" value="1"/>
</dbReference>
<reference evidence="4 5" key="1">
    <citation type="submission" date="2018-08" db="EMBL/GenBank/DDBJ databases">
        <title>Sphingobium sp. EO9.</title>
        <authorList>
            <person name="Park Y."/>
            <person name="Kim K.H."/>
            <person name="Jeon C.O."/>
        </authorList>
    </citation>
    <scope>NUCLEOTIDE SEQUENCE [LARGE SCALE GENOMIC DNA]</scope>
    <source>
        <strain evidence="4 5">EO9</strain>
    </source>
</reference>
<proteinExistence type="predicted"/>
<dbReference type="SUPFAM" id="SSF53041">
    <property type="entry name" value="Resolvase-like"/>
    <property type="match status" value="1"/>
</dbReference>
<dbReference type="SMART" id="SM00857">
    <property type="entry name" value="Resolvase"/>
    <property type="match status" value="1"/>
</dbReference>
<feature type="domain" description="Recombinase" evidence="3">
    <location>
        <begin position="162"/>
        <end position="280"/>
    </location>
</feature>
<evidence type="ECO:0000256" key="1">
    <source>
        <dbReference type="SAM" id="Coils"/>
    </source>
</evidence>
<evidence type="ECO:0000259" key="2">
    <source>
        <dbReference type="PROSITE" id="PS51736"/>
    </source>
</evidence>
<dbReference type="InterPro" id="IPR011109">
    <property type="entry name" value="DNA_bind_recombinase_dom"/>
</dbReference>
<evidence type="ECO:0000259" key="3">
    <source>
        <dbReference type="PROSITE" id="PS51737"/>
    </source>
</evidence>
<evidence type="ECO:0000313" key="4">
    <source>
        <dbReference type="EMBL" id="RJG54243.1"/>
    </source>
</evidence>
<name>A0A418YRK9_9SPHN</name>
<protein>
    <submittedName>
        <fullName evidence="4">Recombinase</fullName>
    </submittedName>
</protein>
<dbReference type="InterPro" id="IPR050639">
    <property type="entry name" value="SSR_resolvase"/>
</dbReference>
<organism evidence="4 5">
    <name type="scientific">Sphingobium terrigena</name>
    <dbReference type="NCBI Taxonomy" id="2304063"/>
    <lineage>
        <taxon>Bacteria</taxon>
        <taxon>Pseudomonadati</taxon>
        <taxon>Pseudomonadota</taxon>
        <taxon>Alphaproteobacteria</taxon>
        <taxon>Sphingomonadales</taxon>
        <taxon>Sphingomonadaceae</taxon>
        <taxon>Sphingobium</taxon>
    </lineage>
</organism>
<dbReference type="InterPro" id="IPR038109">
    <property type="entry name" value="DNA_bind_recomb_sf"/>
</dbReference>
<dbReference type="PROSITE" id="PS51737">
    <property type="entry name" value="RECOMBINASE_DNA_BIND"/>
    <property type="match status" value="1"/>
</dbReference>
<comment type="caution">
    <text evidence="4">The sequence shown here is derived from an EMBL/GenBank/DDBJ whole genome shotgun (WGS) entry which is preliminary data.</text>
</comment>
<dbReference type="InterPro" id="IPR006119">
    <property type="entry name" value="Resolv_N"/>
</dbReference>
<dbReference type="OrthoDB" id="7277848at2"/>
<feature type="coiled-coil region" evidence="1">
    <location>
        <begin position="372"/>
        <end position="436"/>
    </location>
</feature>